<evidence type="ECO:0000256" key="2">
    <source>
        <dbReference type="SAM" id="Coils"/>
    </source>
</evidence>
<name>A0ABN0YQA3_9BACL</name>
<proteinExistence type="inferred from homology"/>
<dbReference type="PANTHER" id="PTHR31088">
    <property type="entry name" value="MEMBRANE-ASSOCIATED PROTEIN VIPP1, CHLOROPLASTIC"/>
    <property type="match status" value="1"/>
</dbReference>
<dbReference type="InterPro" id="IPR007157">
    <property type="entry name" value="PspA_VIPP1"/>
</dbReference>
<evidence type="ECO:0000313" key="4">
    <source>
        <dbReference type="Proteomes" id="UP001500340"/>
    </source>
</evidence>
<dbReference type="Proteomes" id="UP001500340">
    <property type="component" value="Unassembled WGS sequence"/>
</dbReference>
<dbReference type="EMBL" id="BAAACX010000018">
    <property type="protein sequence ID" value="GAA0405398.1"/>
    <property type="molecule type" value="Genomic_DNA"/>
</dbReference>
<comment type="caution">
    <text evidence="3">The sequence shown here is derived from an EMBL/GenBank/DDBJ whole genome shotgun (WGS) entry which is preliminary data.</text>
</comment>
<dbReference type="RefSeq" id="WP_343864120.1">
    <property type="nucleotide sequence ID" value="NZ_BAAACX010000018.1"/>
</dbReference>
<organism evidence="3 4">
    <name type="scientific">Paenibacillus motobuensis</name>
    <dbReference type="NCBI Taxonomy" id="295324"/>
    <lineage>
        <taxon>Bacteria</taxon>
        <taxon>Bacillati</taxon>
        <taxon>Bacillota</taxon>
        <taxon>Bacilli</taxon>
        <taxon>Bacillales</taxon>
        <taxon>Paenibacillaceae</taxon>
        <taxon>Paenibacillus</taxon>
    </lineage>
</organism>
<comment type="similarity">
    <text evidence="1">Belongs to the PspA/Vipp/IM30 family.</text>
</comment>
<gene>
    <name evidence="3" type="ORF">GCM10008933_39610</name>
</gene>
<protein>
    <submittedName>
        <fullName evidence="3">PspA/IM30 family protein</fullName>
    </submittedName>
</protein>
<keyword evidence="2" id="KW-0175">Coiled coil</keyword>
<dbReference type="PANTHER" id="PTHR31088:SF6">
    <property type="entry name" value="PHAGE SHOCK PROTEIN A"/>
    <property type="match status" value="1"/>
</dbReference>
<keyword evidence="4" id="KW-1185">Reference proteome</keyword>
<dbReference type="Pfam" id="PF04012">
    <property type="entry name" value="PspA_IM30"/>
    <property type="match status" value="1"/>
</dbReference>
<evidence type="ECO:0000256" key="1">
    <source>
        <dbReference type="ARBA" id="ARBA00043985"/>
    </source>
</evidence>
<accession>A0ABN0YQA3</accession>
<feature type="coiled-coil region" evidence="2">
    <location>
        <begin position="87"/>
        <end position="149"/>
    </location>
</feature>
<evidence type="ECO:0000313" key="3">
    <source>
        <dbReference type="EMBL" id="GAA0405398.1"/>
    </source>
</evidence>
<reference evidence="3 4" key="1">
    <citation type="journal article" date="2019" name="Int. J. Syst. Evol. Microbiol.">
        <title>The Global Catalogue of Microorganisms (GCM) 10K type strain sequencing project: providing services to taxonomists for standard genome sequencing and annotation.</title>
        <authorList>
            <consortium name="The Broad Institute Genomics Platform"/>
            <consortium name="The Broad Institute Genome Sequencing Center for Infectious Disease"/>
            <person name="Wu L."/>
            <person name="Ma J."/>
        </authorList>
    </citation>
    <scope>NUCLEOTIDE SEQUENCE [LARGE SCALE GENOMIC DNA]</scope>
    <source>
        <strain evidence="3 4">JCM 12774</strain>
    </source>
</reference>
<sequence>MGIFSRLKNMTRANVNSWRDQSDDPGKSIDEYLRSLNSDLGKVKAETASLLAEERRAKNALDECCAEIIKMQRYADKSVEAGNEDESQKFLEQAKKLGERLSDLQNAYNLASSKAASMKQVQDRLIADLAELEQRRIELKGKLAEARLQQEMNSDGLSSGQASFRVIEEQMTQAIHEAEALTELRAGVRKDDLDNK</sequence>